<feature type="transmembrane region" description="Helical" evidence="14">
    <location>
        <begin position="44"/>
        <end position="61"/>
    </location>
</feature>
<keyword evidence="4" id="KW-1003">Cell membrane</keyword>
<dbReference type="AlphaFoldDB" id="A0A1Q2M6I1"/>
<feature type="transmembrane region" description="Helical" evidence="14">
    <location>
        <begin position="67"/>
        <end position="93"/>
    </location>
</feature>
<evidence type="ECO:0000256" key="5">
    <source>
        <dbReference type="ARBA" id="ARBA00022692"/>
    </source>
</evidence>
<dbReference type="KEGG" id="maga:Mag101_09710"/>
<dbReference type="PANTHER" id="PTHR48086">
    <property type="entry name" value="SODIUM/PROLINE SYMPORTER-RELATED"/>
    <property type="match status" value="1"/>
</dbReference>
<evidence type="ECO:0000256" key="9">
    <source>
        <dbReference type="ARBA" id="ARBA00023065"/>
    </source>
</evidence>
<dbReference type="CDD" id="cd11475">
    <property type="entry name" value="SLC5sbd_PutP"/>
    <property type="match status" value="1"/>
</dbReference>
<evidence type="ECO:0000256" key="14">
    <source>
        <dbReference type="RuleBase" id="RU366012"/>
    </source>
</evidence>
<feature type="transmembrane region" description="Helical" evidence="14">
    <location>
        <begin position="422"/>
        <end position="440"/>
    </location>
</feature>
<evidence type="ECO:0000256" key="2">
    <source>
        <dbReference type="ARBA" id="ARBA00006434"/>
    </source>
</evidence>
<feature type="transmembrane region" description="Helical" evidence="14">
    <location>
        <begin position="126"/>
        <end position="145"/>
    </location>
</feature>
<dbReference type="InterPro" id="IPR011851">
    <property type="entry name" value="Na/Pro_symporter"/>
</dbReference>
<dbReference type="PANTHER" id="PTHR48086:SF3">
    <property type="entry name" value="SODIUM_PROLINE SYMPORTER"/>
    <property type="match status" value="1"/>
</dbReference>
<proteinExistence type="inferred from homology"/>
<dbReference type="GO" id="GO:0031402">
    <property type="term" value="F:sodium ion binding"/>
    <property type="evidence" value="ECO:0007669"/>
    <property type="project" value="UniProtKB-UniRule"/>
</dbReference>
<evidence type="ECO:0000256" key="12">
    <source>
        <dbReference type="ARBA" id="ARBA00033708"/>
    </source>
</evidence>
<dbReference type="Pfam" id="PF00474">
    <property type="entry name" value="SSF"/>
    <property type="match status" value="1"/>
</dbReference>
<keyword evidence="14" id="KW-0997">Cell inner membrane</keyword>
<feature type="transmembrane region" description="Helical" evidence="14">
    <location>
        <begin position="366"/>
        <end position="389"/>
    </location>
</feature>
<dbReference type="Proteomes" id="UP000188219">
    <property type="component" value="Chromosome"/>
</dbReference>
<evidence type="ECO:0000256" key="1">
    <source>
        <dbReference type="ARBA" id="ARBA00004651"/>
    </source>
</evidence>
<feature type="transmembrane region" description="Helical" evidence="14">
    <location>
        <begin position="277"/>
        <end position="301"/>
    </location>
</feature>
<evidence type="ECO:0000256" key="7">
    <source>
        <dbReference type="ARBA" id="ARBA00022989"/>
    </source>
</evidence>
<evidence type="ECO:0000256" key="13">
    <source>
        <dbReference type="RuleBase" id="RU362091"/>
    </source>
</evidence>
<evidence type="ECO:0000256" key="6">
    <source>
        <dbReference type="ARBA" id="ARBA00022847"/>
    </source>
</evidence>
<comment type="catalytic activity">
    <reaction evidence="12">
        <text>L-proline(in) + Na(+)(in) = L-proline(out) + Na(+)(out)</text>
        <dbReference type="Rhea" id="RHEA:28967"/>
        <dbReference type="ChEBI" id="CHEBI:29101"/>
        <dbReference type="ChEBI" id="CHEBI:60039"/>
    </reaction>
</comment>
<keyword evidence="5 14" id="KW-0812">Transmembrane</keyword>
<feature type="transmembrane region" description="Helical" evidence="14">
    <location>
        <begin position="452"/>
        <end position="472"/>
    </location>
</feature>
<feature type="transmembrane region" description="Helical" evidence="14">
    <location>
        <begin position="395"/>
        <end position="415"/>
    </location>
</feature>
<sequence>MDISVALYTLVIYKVLLLLIGFWSQRRTSNTKDYFLGGRNLGPVVAAISYGASSASAWTLLGMSGVAFVLGVSAIWIAAGAVLGCIFSWIWIAPRLMRYTRDKDQITLTSFLAEDQREQKSDAHQGVRLVASIVILLSFVVYIAAQFQGAATTFSSAFDMPLIESLVLGAAIITIYTYLGGFWAASITDTVQGGLMLFAAVLLPTVAFMHIGDWEAIRESTLFTREAWSLTGKNVGLSALGFIAGSLAIGIGTLGQPHLLHRFMALRDAQALKQARVISIGWFSIVFLSMFSLGLMGKILLPDLQDPETLFFELSSLLLNPLVAAVLLAAVLSAIMSTADSMLLVVASTISYDLRLQRLMPQRALLVSRLSMLAVTVAAVLIALLLPATIFERVLFAWIAIGSAFGPTILARLAGMQLAPTSVMRSIATGFTLAVVLSLFPNTTGDWAERVLPFTAATLVLLFPFFAMGLSARVNRKEAIE</sequence>
<reference evidence="15" key="1">
    <citation type="submission" date="2017-02" db="EMBL/GenBank/DDBJ databases">
        <title>Genome of Microbulbifer agarilyticus GP101.</title>
        <authorList>
            <person name="Jung J."/>
            <person name="Bae S.S."/>
            <person name="Baek K."/>
        </authorList>
    </citation>
    <scope>NUCLEOTIDE SEQUENCE [LARGE SCALE GENOMIC DNA]</scope>
    <source>
        <strain evidence="15">GP101</strain>
    </source>
</reference>
<keyword evidence="7 14" id="KW-1133">Transmembrane helix</keyword>
<comment type="function">
    <text evidence="14">Catalyzes the sodium-dependent uptake of extracellular L-proline.</text>
</comment>
<organism evidence="15 16">
    <name type="scientific">Microbulbifer agarilyticus</name>
    <dbReference type="NCBI Taxonomy" id="260552"/>
    <lineage>
        <taxon>Bacteria</taxon>
        <taxon>Pseudomonadati</taxon>
        <taxon>Pseudomonadota</taxon>
        <taxon>Gammaproteobacteria</taxon>
        <taxon>Cellvibrionales</taxon>
        <taxon>Microbulbiferaceae</taxon>
        <taxon>Microbulbifer</taxon>
    </lineage>
</organism>
<dbReference type="STRING" id="260552.Mag101_09710"/>
<keyword evidence="9 14" id="KW-0406">Ion transport</keyword>
<dbReference type="PROSITE" id="PS50283">
    <property type="entry name" value="NA_SOLUT_SYMP_3"/>
    <property type="match status" value="1"/>
</dbReference>
<keyword evidence="3 14" id="KW-0813">Transport</keyword>
<feature type="transmembrane region" description="Helical" evidence="14">
    <location>
        <begin position="165"/>
        <end position="185"/>
    </location>
</feature>
<feature type="transmembrane region" description="Helical" evidence="14">
    <location>
        <begin position="321"/>
        <end position="346"/>
    </location>
</feature>
<dbReference type="GO" id="GO:0005886">
    <property type="term" value="C:plasma membrane"/>
    <property type="evidence" value="ECO:0007669"/>
    <property type="project" value="UniProtKB-SubCell"/>
</dbReference>
<dbReference type="OrthoDB" id="9789704at2"/>
<name>A0A1Q2M6I1_9GAMM</name>
<protein>
    <recommendedName>
        <fullName evidence="14">Sodium/proline symporter</fullName>
    </recommendedName>
    <alternativeName>
        <fullName evidence="14">Proline permease</fullName>
    </alternativeName>
</protein>
<accession>A0A1Q2M6I1</accession>
<evidence type="ECO:0000313" key="15">
    <source>
        <dbReference type="EMBL" id="AQQ67887.1"/>
    </source>
</evidence>
<dbReference type="GO" id="GO:0015824">
    <property type="term" value="P:proline transport"/>
    <property type="evidence" value="ECO:0007669"/>
    <property type="project" value="UniProtKB-UniRule"/>
</dbReference>
<dbReference type="GO" id="GO:0005298">
    <property type="term" value="F:proline:sodium symporter activity"/>
    <property type="evidence" value="ECO:0007669"/>
    <property type="project" value="UniProtKB-UniRule"/>
</dbReference>
<dbReference type="EMBL" id="CP019650">
    <property type="protein sequence ID" value="AQQ67887.1"/>
    <property type="molecule type" value="Genomic_DNA"/>
</dbReference>
<gene>
    <name evidence="15" type="ORF">Mag101_09710</name>
</gene>
<comment type="similarity">
    <text evidence="2 13">Belongs to the sodium:solute symporter (SSF) (TC 2.A.21) family.</text>
</comment>
<evidence type="ECO:0000256" key="4">
    <source>
        <dbReference type="ARBA" id="ARBA00022475"/>
    </source>
</evidence>
<feature type="transmembrane region" description="Helical" evidence="14">
    <location>
        <begin position="237"/>
        <end position="256"/>
    </location>
</feature>
<keyword evidence="16" id="KW-1185">Reference proteome</keyword>
<comment type="subcellular location">
    <subcellularLocation>
        <location evidence="14">Cell inner membrane</location>
        <topology evidence="14">Multi-pass membrane protein</topology>
    </subcellularLocation>
    <subcellularLocation>
        <location evidence="1">Cell membrane</location>
        <topology evidence="1">Multi-pass membrane protein</topology>
    </subcellularLocation>
</comment>
<dbReference type="InterPro" id="IPR038377">
    <property type="entry name" value="Na/Glc_symporter_sf"/>
</dbReference>
<keyword evidence="8 14" id="KW-0915">Sodium</keyword>
<feature type="transmembrane region" description="Helical" evidence="14">
    <location>
        <begin position="6"/>
        <end position="23"/>
    </location>
</feature>
<keyword evidence="14" id="KW-0029">Amino-acid transport</keyword>
<feature type="transmembrane region" description="Helical" evidence="14">
    <location>
        <begin position="197"/>
        <end position="217"/>
    </location>
</feature>
<dbReference type="RefSeq" id="WP_077404070.1">
    <property type="nucleotide sequence ID" value="NZ_CP019650.1"/>
</dbReference>
<evidence type="ECO:0000256" key="8">
    <source>
        <dbReference type="ARBA" id="ARBA00023053"/>
    </source>
</evidence>
<keyword evidence="6 14" id="KW-0769">Symport</keyword>
<dbReference type="InterPro" id="IPR050277">
    <property type="entry name" value="Sodium:Solute_Symporter"/>
</dbReference>
<evidence type="ECO:0000313" key="16">
    <source>
        <dbReference type="Proteomes" id="UP000188219"/>
    </source>
</evidence>
<keyword evidence="11 14" id="KW-0739">Sodium transport</keyword>
<evidence type="ECO:0000256" key="3">
    <source>
        <dbReference type="ARBA" id="ARBA00022448"/>
    </source>
</evidence>
<dbReference type="InterPro" id="IPR001734">
    <property type="entry name" value="Na/solute_symporter"/>
</dbReference>
<keyword evidence="10 14" id="KW-0472">Membrane</keyword>
<dbReference type="eggNOG" id="COG0591">
    <property type="taxonomic scope" value="Bacteria"/>
</dbReference>
<evidence type="ECO:0000256" key="11">
    <source>
        <dbReference type="ARBA" id="ARBA00023201"/>
    </source>
</evidence>
<dbReference type="Gene3D" id="1.20.1730.10">
    <property type="entry name" value="Sodium/glucose cotransporter"/>
    <property type="match status" value="1"/>
</dbReference>
<evidence type="ECO:0000256" key="10">
    <source>
        <dbReference type="ARBA" id="ARBA00023136"/>
    </source>
</evidence>